<dbReference type="CDD" id="cd01650">
    <property type="entry name" value="RT_nLTR_like"/>
    <property type="match status" value="1"/>
</dbReference>
<dbReference type="AlphaFoldDB" id="A0A669FBP0"/>
<reference evidence="2" key="2">
    <citation type="submission" date="2025-08" db="UniProtKB">
        <authorList>
            <consortium name="Ensembl"/>
        </authorList>
    </citation>
    <scope>IDENTIFICATION</scope>
</reference>
<reference evidence="3" key="1">
    <citation type="submission" date="2012-01" db="EMBL/GenBank/DDBJ databases">
        <title>The Genome Sequence of Oreochromis niloticus (Nile Tilapia).</title>
        <authorList>
            <consortium name="Broad Institute Genome Assembly Team"/>
            <consortium name="Broad Institute Sequencing Platform"/>
            <person name="Di Palma F."/>
            <person name="Johnson J."/>
            <person name="Lander E.S."/>
            <person name="Lindblad-Toh K."/>
        </authorList>
    </citation>
    <scope>NUCLEOTIDE SEQUENCE [LARGE SCALE GENOMIC DNA]</scope>
</reference>
<protein>
    <recommendedName>
        <fullName evidence="1">Reverse transcriptase domain-containing protein</fullName>
    </recommendedName>
</protein>
<dbReference type="SUPFAM" id="SSF56672">
    <property type="entry name" value="DNA/RNA polymerases"/>
    <property type="match status" value="1"/>
</dbReference>
<proteinExistence type="predicted"/>
<accession>A0A669FBP0</accession>
<organism evidence="2 3">
    <name type="scientific">Oreochromis niloticus</name>
    <name type="common">Nile tilapia</name>
    <name type="synonym">Tilapia nilotica</name>
    <dbReference type="NCBI Taxonomy" id="8128"/>
    <lineage>
        <taxon>Eukaryota</taxon>
        <taxon>Metazoa</taxon>
        <taxon>Chordata</taxon>
        <taxon>Craniata</taxon>
        <taxon>Vertebrata</taxon>
        <taxon>Euteleostomi</taxon>
        <taxon>Actinopterygii</taxon>
        <taxon>Neopterygii</taxon>
        <taxon>Teleostei</taxon>
        <taxon>Neoteleostei</taxon>
        <taxon>Acanthomorphata</taxon>
        <taxon>Ovalentaria</taxon>
        <taxon>Cichlomorphae</taxon>
        <taxon>Cichliformes</taxon>
        <taxon>Cichlidae</taxon>
        <taxon>African cichlids</taxon>
        <taxon>Pseudocrenilabrinae</taxon>
        <taxon>Oreochromini</taxon>
        <taxon>Oreochromis</taxon>
    </lineage>
</organism>
<evidence type="ECO:0000313" key="2">
    <source>
        <dbReference type="Ensembl" id="ENSONIP00000081236.1"/>
    </source>
</evidence>
<feature type="domain" description="Reverse transcriptase" evidence="1">
    <location>
        <begin position="141"/>
        <end position="382"/>
    </location>
</feature>
<evidence type="ECO:0000259" key="1">
    <source>
        <dbReference type="PROSITE" id="PS50878"/>
    </source>
</evidence>
<dbReference type="Pfam" id="PF00078">
    <property type="entry name" value="RVT_1"/>
    <property type="match status" value="1"/>
</dbReference>
<dbReference type="InterPro" id="IPR000477">
    <property type="entry name" value="RT_dom"/>
</dbReference>
<dbReference type="PANTHER" id="PTHR31635">
    <property type="entry name" value="REVERSE TRANSCRIPTASE DOMAIN-CONTAINING PROTEIN-RELATED"/>
    <property type="match status" value="1"/>
</dbReference>
<sequence length="382" mass="43926">MAFLQQRYYEVGGKSTKLLAYKLKKQQLENIIHKIKDPQTNNIVYKLEDIQLAFLKFYKELYSQPRVDDKGMISFLDSLCLPKLTENQNITLIKDITEIEIKKAISKLKPNKSPGPDGYPSDWYKEMKELLIPLMKTTFNYILKTGVIPPSWNEASMSLIAKEGKDRLDCGNYCPISVLNQDYKIFTYILAKKIENILGQIISLDQTGFIKQRQTQDNVRRTLHVIDYVVKNKIQMVLMSLDAEKAFDRVNWEFLYKVMGKFGFHQSFIMIIQALYKSPRARIKVNGALSNVFNLQRGTRQGCPFSPSLFALFIEALSQSVIQSINITGVKIMGREHKISLFADDILIYLTNPNITFPKLLSLLETFSSLSGYKLNISKTQI</sequence>
<keyword evidence="3" id="KW-1185">Reference proteome</keyword>
<dbReference type="GeneTree" id="ENSGT00940000163630"/>
<dbReference type="InParanoid" id="A0A669FBP0"/>
<dbReference type="PANTHER" id="PTHR31635:SF196">
    <property type="entry name" value="REVERSE TRANSCRIPTASE DOMAIN-CONTAINING PROTEIN-RELATED"/>
    <property type="match status" value="1"/>
</dbReference>
<dbReference type="InterPro" id="IPR043502">
    <property type="entry name" value="DNA/RNA_pol_sf"/>
</dbReference>
<dbReference type="OMA" id="NARANCM"/>
<dbReference type="PROSITE" id="PS50878">
    <property type="entry name" value="RT_POL"/>
    <property type="match status" value="1"/>
</dbReference>
<evidence type="ECO:0000313" key="3">
    <source>
        <dbReference type="Proteomes" id="UP000005207"/>
    </source>
</evidence>
<name>A0A669FBP0_ORENI</name>
<dbReference type="Proteomes" id="UP000005207">
    <property type="component" value="Linkage group LG9"/>
</dbReference>
<dbReference type="Ensembl" id="ENSONIT00000061523.1">
    <property type="protein sequence ID" value="ENSONIP00000081236.1"/>
    <property type="gene ID" value="ENSONIG00000028699.1"/>
</dbReference>
<reference evidence="2" key="3">
    <citation type="submission" date="2025-09" db="UniProtKB">
        <authorList>
            <consortium name="Ensembl"/>
        </authorList>
    </citation>
    <scope>IDENTIFICATION</scope>
</reference>